<gene>
    <name evidence="5" type="ORF">DT603_12155</name>
</gene>
<keyword evidence="3" id="KW-0862">Zinc</keyword>
<feature type="binding site" evidence="3">
    <location>
        <position position="298"/>
    </location>
    <ligand>
        <name>Zn(2+)</name>
        <dbReference type="ChEBI" id="CHEBI:29105"/>
    </ligand>
</feature>
<comment type="caution">
    <text evidence="5">The sequence shown here is derived from an EMBL/GenBank/DDBJ whole genome shotgun (WGS) entry which is preliminary data.</text>
</comment>
<protein>
    <submittedName>
        <fullName evidence="5">Homocysteine S-methyltransferase</fullName>
    </submittedName>
</protein>
<evidence type="ECO:0000256" key="3">
    <source>
        <dbReference type="PROSITE-ProRule" id="PRU00333"/>
    </source>
</evidence>
<dbReference type="Proteomes" id="UP001429354">
    <property type="component" value="Unassembled WGS sequence"/>
</dbReference>
<organism evidence="5 6">
    <name type="scientific">Pseudoxanthomonas gei</name>
    <dbReference type="NCBI Taxonomy" id="1383030"/>
    <lineage>
        <taxon>Bacteria</taxon>
        <taxon>Pseudomonadati</taxon>
        <taxon>Pseudomonadota</taxon>
        <taxon>Gammaproteobacteria</taxon>
        <taxon>Lysobacterales</taxon>
        <taxon>Lysobacteraceae</taxon>
        <taxon>Pseudoxanthomonas</taxon>
    </lineage>
</organism>
<reference evidence="5 6" key="1">
    <citation type="submission" date="2018-07" db="EMBL/GenBank/DDBJ databases">
        <title>Whole genome Sequencing of Pseudoxanthomonas gei KCTC 32298 (T).</title>
        <authorList>
            <person name="Kumar S."/>
            <person name="Bansal K."/>
            <person name="Kaur A."/>
            <person name="Patil P."/>
            <person name="Sharma S."/>
            <person name="Patil P.B."/>
        </authorList>
    </citation>
    <scope>NUCLEOTIDE SEQUENCE [LARGE SCALE GENOMIC DNA]</scope>
    <source>
        <strain evidence="5 6">KCTC 32298</strain>
    </source>
</reference>
<sequence length="320" mass="34979">MAKYRHALPQMSGDFFLADGGIETTLIFLEGMDLPFFAAFHLFRTQQGEEALRKYFRTYAELAQKHRSGLVLETATWRASADWGSKLGYTADELAEVNRRSVAMLEDIRADYQAADVPVVISGCIGPRGDGYVPAALMSVTQAEDYHSLQVQTFAGTAVDLVTAITMNYVEEAVGLARAAKNVQMPVVISLTVETDGRLPTGQPLGEAIKQIDAATGDYPSYFMINCAHPSHFSAVVDRDQPWKDRIHGLRANASKLSHAELNEALELDAGDPEALGRDYAMLKGRHLKCLNVFGGCCGTDHRHVDQMALHCLPLFGSAA</sequence>
<dbReference type="InterPro" id="IPR003726">
    <property type="entry name" value="HCY_dom"/>
</dbReference>
<feature type="domain" description="Hcy-binding" evidence="4">
    <location>
        <begin position="4"/>
        <end position="312"/>
    </location>
</feature>
<feature type="binding site" evidence="3">
    <location>
        <position position="227"/>
    </location>
    <ligand>
        <name>Zn(2+)</name>
        <dbReference type="ChEBI" id="CHEBI:29105"/>
    </ligand>
</feature>
<dbReference type="EMBL" id="QOVG01000008">
    <property type="protein sequence ID" value="NDK39595.1"/>
    <property type="molecule type" value="Genomic_DNA"/>
</dbReference>
<dbReference type="Gene3D" id="3.20.20.330">
    <property type="entry name" value="Homocysteine-binding-like domain"/>
    <property type="match status" value="1"/>
</dbReference>
<keyword evidence="6" id="KW-1185">Reference proteome</keyword>
<feature type="binding site" evidence="3">
    <location>
        <position position="297"/>
    </location>
    <ligand>
        <name>Zn(2+)</name>
        <dbReference type="ChEBI" id="CHEBI:29105"/>
    </ligand>
</feature>
<dbReference type="PANTHER" id="PTHR11103:SF18">
    <property type="entry name" value="SLR1189 PROTEIN"/>
    <property type="match status" value="1"/>
</dbReference>
<dbReference type="Pfam" id="PF02574">
    <property type="entry name" value="S-methyl_trans"/>
    <property type="match status" value="1"/>
</dbReference>
<dbReference type="PANTHER" id="PTHR11103">
    <property type="entry name" value="SLR1189 PROTEIN"/>
    <property type="match status" value="1"/>
</dbReference>
<evidence type="ECO:0000256" key="1">
    <source>
        <dbReference type="ARBA" id="ARBA00022603"/>
    </source>
</evidence>
<comment type="cofactor">
    <cofactor evidence="3">
        <name>Zn(2+)</name>
        <dbReference type="ChEBI" id="CHEBI:29105"/>
    </cofactor>
</comment>
<accession>A0ABX0AGK1</accession>
<proteinExistence type="predicted"/>
<keyword evidence="1 3" id="KW-0489">Methyltransferase</keyword>
<dbReference type="InterPro" id="IPR036589">
    <property type="entry name" value="HCY_dom_sf"/>
</dbReference>
<dbReference type="PROSITE" id="PS50970">
    <property type="entry name" value="HCY"/>
    <property type="match status" value="1"/>
</dbReference>
<name>A0ABX0AGK1_9GAMM</name>
<keyword evidence="3" id="KW-0479">Metal-binding</keyword>
<evidence type="ECO:0000256" key="2">
    <source>
        <dbReference type="ARBA" id="ARBA00022679"/>
    </source>
</evidence>
<keyword evidence="2 3" id="KW-0808">Transferase</keyword>
<dbReference type="RefSeq" id="WP_162350167.1">
    <property type="nucleotide sequence ID" value="NZ_QOVG01000008.1"/>
</dbReference>
<evidence type="ECO:0000259" key="4">
    <source>
        <dbReference type="PROSITE" id="PS50970"/>
    </source>
</evidence>
<evidence type="ECO:0000313" key="6">
    <source>
        <dbReference type="Proteomes" id="UP001429354"/>
    </source>
</evidence>
<evidence type="ECO:0000313" key="5">
    <source>
        <dbReference type="EMBL" id="NDK39595.1"/>
    </source>
</evidence>
<dbReference type="SUPFAM" id="SSF82282">
    <property type="entry name" value="Homocysteine S-methyltransferase"/>
    <property type="match status" value="1"/>
</dbReference>